<dbReference type="GO" id="GO:0046982">
    <property type="term" value="F:protein heterodimerization activity"/>
    <property type="evidence" value="ECO:0007669"/>
    <property type="project" value="InterPro"/>
</dbReference>
<sequence length="60" mass="6760">MGASLIVRSQIKNYAKVDGKSLCIAEDFYEALNKKAEKLIEEACRRAKANNRNTLMARDV</sequence>
<name>A0A0G0ZRF0_9BACT</name>
<dbReference type="InterPro" id="IPR009072">
    <property type="entry name" value="Histone-fold"/>
</dbReference>
<accession>A0A0G0ZRF0</accession>
<dbReference type="EMBL" id="LCCC01000003">
    <property type="protein sequence ID" value="KKS24571.1"/>
    <property type="molecule type" value="Genomic_DNA"/>
</dbReference>
<dbReference type="SUPFAM" id="SSF47113">
    <property type="entry name" value="Histone-fold"/>
    <property type="match status" value="1"/>
</dbReference>
<gene>
    <name evidence="1" type="ORF">UU82_C0003G0003</name>
</gene>
<dbReference type="AlphaFoldDB" id="A0A0G0ZRF0"/>
<proteinExistence type="predicted"/>
<reference evidence="1 2" key="1">
    <citation type="journal article" date="2015" name="Nature">
        <title>rRNA introns, odd ribosomes, and small enigmatic genomes across a large radiation of phyla.</title>
        <authorList>
            <person name="Brown C.T."/>
            <person name="Hug L.A."/>
            <person name="Thomas B.C."/>
            <person name="Sharon I."/>
            <person name="Castelle C.J."/>
            <person name="Singh A."/>
            <person name="Wilkins M.J."/>
            <person name="Williams K.H."/>
            <person name="Banfield J.F."/>
        </authorList>
    </citation>
    <scope>NUCLEOTIDE SEQUENCE [LARGE SCALE GENOMIC DNA]</scope>
</reference>
<evidence type="ECO:0000313" key="1">
    <source>
        <dbReference type="EMBL" id="KKS24571.1"/>
    </source>
</evidence>
<protein>
    <recommendedName>
        <fullName evidence="3">DUF1931 domain-containing protein</fullName>
    </recommendedName>
</protein>
<evidence type="ECO:0008006" key="3">
    <source>
        <dbReference type="Google" id="ProtNLM"/>
    </source>
</evidence>
<evidence type="ECO:0000313" key="2">
    <source>
        <dbReference type="Proteomes" id="UP000033949"/>
    </source>
</evidence>
<organism evidence="1 2">
    <name type="scientific">Candidatus Nomurabacteria bacterium GW2011_GWC2_41_8</name>
    <dbReference type="NCBI Taxonomy" id="1618755"/>
    <lineage>
        <taxon>Bacteria</taxon>
        <taxon>Candidatus Nomuraibacteriota</taxon>
    </lineage>
</organism>
<dbReference type="Proteomes" id="UP000033949">
    <property type="component" value="Unassembled WGS sequence"/>
</dbReference>
<comment type="caution">
    <text evidence="1">The sequence shown here is derived from an EMBL/GenBank/DDBJ whole genome shotgun (WGS) entry which is preliminary data.</text>
</comment>